<sequence>MPSAACTPGITPARALLRRLSVRAAHAHKSTWNSPVAAGNLPAPVARYLELALGSHLAAPRLVVLEQTGVLRTDTRSSRWWPFQATHTASPRSPAFLWNAKVSMAPGLHLHVMDSLVDDIGAGEALLLSAVRMGHEHGRLEMKPARCTATWPKRPGIRGRCCPANG</sequence>
<dbReference type="EMBL" id="JAXOJX010000003">
    <property type="protein sequence ID" value="MDZ5455672.1"/>
    <property type="molecule type" value="Genomic_DNA"/>
</dbReference>
<gene>
    <name evidence="1" type="ORF">SM757_03705</name>
</gene>
<comment type="caution">
    <text evidence="1">The sequence shown here is derived from an EMBL/GenBank/DDBJ whole genome shotgun (WGS) entry which is preliminary data.</text>
</comment>
<accession>A0ABU5I996</accession>
<dbReference type="Proteomes" id="UP001293718">
    <property type="component" value="Unassembled WGS sequence"/>
</dbReference>
<protein>
    <submittedName>
        <fullName evidence="1">DUF6544 family protein</fullName>
    </submittedName>
</protein>
<reference evidence="1 2" key="1">
    <citation type="submission" date="2023-11" db="EMBL/GenBank/DDBJ databases">
        <title>Draft genome of Azohydromonas lata strain H1 (DSM1123), a polyhydroxyalkanoate producer.</title>
        <authorList>
            <person name="Traversa D."/>
            <person name="D'Addabbo P."/>
            <person name="Pazzani C."/>
            <person name="Manzari C."/>
            <person name="Chiara M."/>
            <person name="Scrascia M."/>
        </authorList>
    </citation>
    <scope>NUCLEOTIDE SEQUENCE [LARGE SCALE GENOMIC DNA]</scope>
    <source>
        <strain evidence="1 2">H1</strain>
    </source>
</reference>
<evidence type="ECO:0000313" key="2">
    <source>
        <dbReference type="Proteomes" id="UP001293718"/>
    </source>
</evidence>
<dbReference type="InterPro" id="IPR054213">
    <property type="entry name" value="DUF6920"/>
</dbReference>
<name>A0ABU5I996_9BURK</name>
<keyword evidence="2" id="KW-1185">Reference proteome</keyword>
<evidence type="ECO:0000313" key="1">
    <source>
        <dbReference type="EMBL" id="MDZ5455672.1"/>
    </source>
</evidence>
<proteinExistence type="predicted"/>
<dbReference type="Pfam" id="PF21900">
    <property type="entry name" value="DUF6920"/>
    <property type="match status" value="1"/>
</dbReference>
<organism evidence="1 2">
    <name type="scientific">Azohydromonas lata</name>
    <dbReference type="NCBI Taxonomy" id="45677"/>
    <lineage>
        <taxon>Bacteria</taxon>
        <taxon>Pseudomonadati</taxon>
        <taxon>Pseudomonadota</taxon>
        <taxon>Betaproteobacteria</taxon>
        <taxon>Burkholderiales</taxon>
        <taxon>Sphaerotilaceae</taxon>
        <taxon>Azohydromonas</taxon>
    </lineage>
</organism>